<dbReference type="EMBL" id="JAOYFB010000039">
    <property type="protein sequence ID" value="KAK4028733.1"/>
    <property type="molecule type" value="Genomic_DNA"/>
</dbReference>
<sequence>MATVRKFISLHIVRGSPTEDARQWLERNETISIHNDWGDADKTNYFRNIARNYFKNPESKHYKGPPKDAAEGATSEGNLPINLAVSDTSRKKSDCQETYELELNPARLIRKAAKCNCISADRYSSCSHKTSKWTEDSSRKRPYPVTAEYRRVVICDKEIAALLHAEKCEEHLLVSKDRQEILAYTVKQIPSTISNKMEGLCIVTPSGTTSPSTGQELVKTDLENIPVA</sequence>
<organism evidence="2 3">
    <name type="scientific">Daphnia magna</name>
    <dbReference type="NCBI Taxonomy" id="35525"/>
    <lineage>
        <taxon>Eukaryota</taxon>
        <taxon>Metazoa</taxon>
        <taxon>Ecdysozoa</taxon>
        <taxon>Arthropoda</taxon>
        <taxon>Crustacea</taxon>
        <taxon>Branchiopoda</taxon>
        <taxon>Diplostraca</taxon>
        <taxon>Cladocera</taxon>
        <taxon>Anomopoda</taxon>
        <taxon>Daphniidae</taxon>
        <taxon>Daphnia</taxon>
    </lineage>
</organism>
<proteinExistence type="predicted"/>
<gene>
    <name evidence="2" type="ORF">OUZ56_021754</name>
</gene>
<dbReference type="Proteomes" id="UP001234178">
    <property type="component" value="Unassembled WGS sequence"/>
</dbReference>
<accession>A0ABR0AUE4</accession>
<reference evidence="2 3" key="1">
    <citation type="journal article" date="2023" name="Nucleic Acids Res.">
        <title>The hologenome of Daphnia magna reveals possible DNA methylation and microbiome-mediated evolution of the host genome.</title>
        <authorList>
            <person name="Chaturvedi A."/>
            <person name="Li X."/>
            <person name="Dhandapani V."/>
            <person name="Marshall H."/>
            <person name="Kissane S."/>
            <person name="Cuenca-Cambronero M."/>
            <person name="Asole G."/>
            <person name="Calvet F."/>
            <person name="Ruiz-Romero M."/>
            <person name="Marangio P."/>
            <person name="Guigo R."/>
            <person name="Rago D."/>
            <person name="Mirbahai L."/>
            <person name="Eastwood N."/>
            <person name="Colbourne J.K."/>
            <person name="Zhou J."/>
            <person name="Mallon E."/>
            <person name="Orsini L."/>
        </authorList>
    </citation>
    <scope>NUCLEOTIDE SEQUENCE [LARGE SCALE GENOMIC DNA]</scope>
    <source>
        <strain evidence="2">LRV0_1</strain>
    </source>
</reference>
<protein>
    <submittedName>
        <fullName evidence="2">Uncharacterized protein</fullName>
    </submittedName>
</protein>
<feature type="region of interest" description="Disordered" evidence="1">
    <location>
        <begin position="57"/>
        <end position="80"/>
    </location>
</feature>
<evidence type="ECO:0000313" key="3">
    <source>
        <dbReference type="Proteomes" id="UP001234178"/>
    </source>
</evidence>
<comment type="caution">
    <text evidence="2">The sequence shown here is derived from an EMBL/GenBank/DDBJ whole genome shotgun (WGS) entry which is preliminary data.</text>
</comment>
<name>A0ABR0AUE4_9CRUS</name>
<feature type="compositionally biased region" description="Basic and acidic residues" evidence="1">
    <location>
        <begin position="57"/>
        <end position="70"/>
    </location>
</feature>
<evidence type="ECO:0000313" key="2">
    <source>
        <dbReference type="EMBL" id="KAK4028733.1"/>
    </source>
</evidence>
<keyword evidence="3" id="KW-1185">Reference proteome</keyword>
<evidence type="ECO:0000256" key="1">
    <source>
        <dbReference type="SAM" id="MobiDB-lite"/>
    </source>
</evidence>